<dbReference type="GO" id="GO:0015276">
    <property type="term" value="F:ligand-gated monoatomic ion channel activity"/>
    <property type="evidence" value="ECO:0007669"/>
    <property type="project" value="InterPro"/>
</dbReference>
<proteinExistence type="evidence at transcript level"/>
<dbReference type="InterPro" id="IPR001320">
    <property type="entry name" value="Iontro_rcpt_C"/>
</dbReference>
<organism evidence="11">
    <name type="scientific">Bradysia odoriphaga</name>
    <dbReference type="NCBI Taxonomy" id="1564500"/>
    <lineage>
        <taxon>Eukaryota</taxon>
        <taxon>Metazoa</taxon>
        <taxon>Ecdysozoa</taxon>
        <taxon>Arthropoda</taxon>
        <taxon>Hexapoda</taxon>
        <taxon>Insecta</taxon>
        <taxon>Pterygota</taxon>
        <taxon>Neoptera</taxon>
        <taxon>Endopterygota</taxon>
        <taxon>Diptera</taxon>
        <taxon>Nematocera</taxon>
        <taxon>Sciaroidea</taxon>
        <taxon>Sciaridae</taxon>
        <taxon>Bradysia</taxon>
    </lineage>
</organism>
<dbReference type="SUPFAM" id="SSF53850">
    <property type="entry name" value="Periplasmic binding protein-like II"/>
    <property type="match status" value="1"/>
</dbReference>
<reference evidence="11" key="1">
    <citation type="submission" date="2018-11" db="EMBL/GenBank/DDBJ databases">
        <authorList>
            <person name="Zhao Y."/>
            <person name="Mu W."/>
            <person name="Zhou C."/>
        </authorList>
    </citation>
    <scope>NUCLEOTIDE SEQUENCE</scope>
</reference>
<dbReference type="InterPro" id="IPR052192">
    <property type="entry name" value="Insect_Ionotropic_Sensory_Rcpt"/>
</dbReference>
<evidence type="ECO:0000256" key="1">
    <source>
        <dbReference type="ARBA" id="ARBA00004651"/>
    </source>
</evidence>
<dbReference type="GO" id="GO:0050906">
    <property type="term" value="P:detection of stimulus involved in sensory perception"/>
    <property type="evidence" value="ECO:0007669"/>
    <property type="project" value="UniProtKB-ARBA"/>
</dbReference>
<keyword evidence="6 9" id="KW-0472">Membrane</keyword>
<dbReference type="PANTHER" id="PTHR42643:SF40">
    <property type="entry name" value="IONOTROPIC RECEPTOR 41A-RELATED"/>
    <property type="match status" value="1"/>
</dbReference>
<dbReference type="AlphaFoldDB" id="A0A6B9C934"/>
<sequence length="483" mass="55246">MNAYDLITTQIGNRNNHSSLQTLDTFNTGRFYANADLFPDKLFDLKGQPLRMSLFNYPPYNVWWEVPPGTGNANLDGSEDGKSLFVDGTETLLALEFCKLYNCTLYIVIDEEHTWGTVYDNGTGDGSLGNTYERRSDIGVGGQYSWHQFHFFLDLSAPFTRSSATVMCPKPKQRTGLVLLVLPFSNMMWAAEFVTLFTCIMSLIMSRLASSRLHREHAVVSLPSTWFEVWAISVLQSRTFVLRHLPETIIVVCALISSILIASAYSGELAGMTTVPQYEEPIDTNRQFAERKMKWGAWHHAWVTSLEDASDPIVEYLVHSFELISTESLGTRPYSDDFCYPLETLQYGHFAIGDFLTVEKTSFLRLIRDDFYWGHVVAYQYKTWPLKNLYDMHVLYVVQSGLFKYWETRAVEKYQNWKVQLAIATSRRKDKPMPISLKIDHMSGVFIIWGIGCGISTVVFVAEIFLVRYYRKIGIPVHLEGLS</sequence>
<evidence type="ECO:0000256" key="4">
    <source>
        <dbReference type="ARBA" id="ARBA00022692"/>
    </source>
</evidence>
<dbReference type="GO" id="GO:0005886">
    <property type="term" value="C:plasma membrane"/>
    <property type="evidence" value="ECO:0007669"/>
    <property type="project" value="UniProtKB-SubCell"/>
</dbReference>
<comment type="similarity">
    <text evidence="2">Belongs to the glutamate-gated ion channel (TC 1.A.10.1) family.</text>
</comment>
<evidence type="ECO:0000256" key="8">
    <source>
        <dbReference type="ARBA" id="ARBA00023180"/>
    </source>
</evidence>
<keyword evidence="8" id="KW-0325">Glycoprotein</keyword>
<evidence type="ECO:0000259" key="10">
    <source>
        <dbReference type="Pfam" id="PF00060"/>
    </source>
</evidence>
<feature type="transmembrane region" description="Helical" evidence="9">
    <location>
        <begin position="177"/>
        <end position="205"/>
    </location>
</feature>
<evidence type="ECO:0000256" key="3">
    <source>
        <dbReference type="ARBA" id="ARBA00022475"/>
    </source>
</evidence>
<name>A0A6B9C934_9DIPT</name>
<dbReference type="Gene3D" id="3.40.190.10">
    <property type="entry name" value="Periplasmic binding protein-like II"/>
    <property type="match status" value="1"/>
</dbReference>
<dbReference type="EMBL" id="MK249036">
    <property type="protein sequence ID" value="QGW45450.1"/>
    <property type="molecule type" value="mRNA"/>
</dbReference>
<dbReference type="PANTHER" id="PTHR42643">
    <property type="entry name" value="IONOTROPIC RECEPTOR 20A-RELATED"/>
    <property type="match status" value="1"/>
</dbReference>
<feature type="transmembrane region" description="Helical" evidence="9">
    <location>
        <begin position="446"/>
        <end position="467"/>
    </location>
</feature>
<keyword evidence="4 9" id="KW-0812">Transmembrane</keyword>
<evidence type="ECO:0000256" key="2">
    <source>
        <dbReference type="ARBA" id="ARBA00008685"/>
    </source>
</evidence>
<evidence type="ECO:0000256" key="7">
    <source>
        <dbReference type="ARBA" id="ARBA00023170"/>
    </source>
</evidence>
<evidence type="ECO:0000256" key="5">
    <source>
        <dbReference type="ARBA" id="ARBA00022989"/>
    </source>
</evidence>
<keyword evidence="7 11" id="KW-0675">Receptor</keyword>
<feature type="domain" description="Ionotropic glutamate receptor C-terminal" evidence="10">
    <location>
        <begin position="188"/>
        <end position="453"/>
    </location>
</feature>
<accession>A0A6B9C934</accession>
<evidence type="ECO:0000313" key="11">
    <source>
        <dbReference type="EMBL" id="QGW45450.1"/>
    </source>
</evidence>
<keyword evidence="3" id="KW-1003">Cell membrane</keyword>
<comment type="subcellular location">
    <subcellularLocation>
        <location evidence="1">Cell membrane</location>
        <topology evidence="1">Multi-pass membrane protein</topology>
    </subcellularLocation>
</comment>
<evidence type="ECO:0000256" key="9">
    <source>
        <dbReference type="SAM" id="Phobius"/>
    </source>
</evidence>
<dbReference type="Pfam" id="PF00060">
    <property type="entry name" value="Lig_chan"/>
    <property type="match status" value="1"/>
</dbReference>
<evidence type="ECO:0000256" key="6">
    <source>
        <dbReference type="ARBA" id="ARBA00023136"/>
    </source>
</evidence>
<keyword evidence="5 9" id="KW-1133">Transmembrane helix</keyword>
<protein>
    <submittedName>
        <fullName evidence="11">Ionotropic receptor 41b</fullName>
    </submittedName>
</protein>